<keyword evidence="8 17" id="KW-0479">Metal-binding</keyword>
<comment type="similarity">
    <text evidence="3 17">Belongs to the QueH family.</text>
</comment>
<dbReference type="GO" id="GO:0046872">
    <property type="term" value="F:metal ion binding"/>
    <property type="evidence" value="ECO:0007669"/>
    <property type="project" value="UniProtKB-KW"/>
</dbReference>
<protein>
    <recommendedName>
        <fullName evidence="5 17">Epoxyqueuosine reductase QueH</fullName>
        <ecNumber evidence="4 17">1.17.99.6</ecNumber>
    </recommendedName>
    <alternativeName>
        <fullName evidence="15 17">Queuosine biosynthesis protein QueH</fullName>
    </alternativeName>
</protein>
<sequence length="219" mass="25806">MNKINYQKELEKIIEGWACQERVPTLFLHSCCAPCSSYTLEYLSQYFKITVFYYNPNIYPEDEYVKRVEEQKRFIETLPAKNPISFMEGPYDTRRFYDIVRGLEHVPEGGERCFKCYELRLEEAAKTARARGFDYFTTTLSISPLKNAQKINEIGEALGRRYGVKHLPSDFKKKNGYKRSVELSAQYGLYRQNYCGCIYSFREMEHRCESSEMENPGIE</sequence>
<evidence type="ECO:0000256" key="10">
    <source>
        <dbReference type="ARBA" id="ARBA00023002"/>
    </source>
</evidence>
<evidence type="ECO:0000256" key="5">
    <source>
        <dbReference type="ARBA" id="ARBA00016895"/>
    </source>
</evidence>
<dbReference type="RefSeq" id="WP_183776176.1">
    <property type="nucleotide sequence ID" value="NZ_JACHFW010000017.1"/>
</dbReference>
<evidence type="ECO:0000313" key="19">
    <source>
        <dbReference type="Proteomes" id="UP000543642"/>
    </source>
</evidence>
<evidence type="ECO:0000256" key="17">
    <source>
        <dbReference type="HAMAP-Rule" id="MF_02089"/>
    </source>
</evidence>
<evidence type="ECO:0000256" key="16">
    <source>
        <dbReference type="ARBA" id="ARBA00047415"/>
    </source>
</evidence>
<dbReference type="InterPro" id="IPR003828">
    <property type="entry name" value="QueH"/>
</dbReference>
<keyword evidence="10 17" id="KW-0560">Oxidoreductase</keyword>
<dbReference type="Proteomes" id="UP000543642">
    <property type="component" value="Unassembled WGS sequence"/>
</dbReference>
<keyword evidence="9 17" id="KW-0671">Queuosine biosynthesis</keyword>
<dbReference type="EMBL" id="JACHFW010000017">
    <property type="protein sequence ID" value="MBB5265963.1"/>
    <property type="molecule type" value="Genomic_DNA"/>
</dbReference>
<feature type="binding site" evidence="17">
    <location>
        <position position="116"/>
    </location>
    <ligand>
        <name>[4Fe-4S] cluster</name>
        <dbReference type="ChEBI" id="CHEBI:49883"/>
    </ligand>
</feature>
<evidence type="ECO:0000256" key="4">
    <source>
        <dbReference type="ARBA" id="ARBA00012622"/>
    </source>
</evidence>
<proteinExistence type="inferred from homology"/>
<dbReference type="HAMAP" id="MF_02089">
    <property type="entry name" value="QueH"/>
    <property type="match status" value="1"/>
</dbReference>
<dbReference type="Pfam" id="PF02677">
    <property type="entry name" value="QueH"/>
    <property type="match status" value="1"/>
</dbReference>
<dbReference type="AlphaFoldDB" id="A0A7W8HCQ6"/>
<feature type="binding site" evidence="17">
    <location>
        <position position="113"/>
    </location>
    <ligand>
        <name>[4Fe-4S] cluster</name>
        <dbReference type="ChEBI" id="CHEBI:49883"/>
    </ligand>
</feature>
<gene>
    <name evidence="17" type="primary">queH</name>
    <name evidence="18" type="ORF">HNP82_003115</name>
</gene>
<comment type="pathway">
    <text evidence="2 17">tRNA modification; tRNA-queuosine biosynthesis.</text>
</comment>
<evidence type="ECO:0000256" key="9">
    <source>
        <dbReference type="ARBA" id="ARBA00022785"/>
    </source>
</evidence>
<evidence type="ECO:0000256" key="14">
    <source>
        <dbReference type="ARBA" id="ARBA00023284"/>
    </source>
</evidence>
<evidence type="ECO:0000256" key="13">
    <source>
        <dbReference type="ARBA" id="ARBA00023157"/>
    </source>
</evidence>
<dbReference type="EC" id="1.17.99.6" evidence="4 17"/>
<comment type="function">
    <text evidence="1 17">Catalyzes the conversion of epoxyqueuosine (oQ) to queuosine (Q), which is a hypermodified base found in the wobble positions of tRNA(Asp), tRNA(Asn), tRNA(His) and tRNA(Tyr).</text>
</comment>
<keyword evidence="7 17" id="KW-0819">tRNA processing</keyword>
<accession>A0A7W8HCQ6</accession>
<evidence type="ECO:0000256" key="7">
    <source>
        <dbReference type="ARBA" id="ARBA00022694"/>
    </source>
</evidence>
<dbReference type="GO" id="GO:0008616">
    <property type="term" value="P:tRNA queuosine(34) biosynthetic process"/>
    <property type="evidence" value="ECO:0007669"/>
    <property type="project" value="UniProtKB-UniRule"/>
</dbReference>
<feature type="binding site" evidence="17">
    <location>
        <position position="31"/>
    </location>
    <ligand>
        <name>[4Fe-4S] cluster</name>
        <dbReference type="ChEBI" id="CHEBI:49883"/>
    </ligand>
</feature>
<comment type="catalytic activity">
    <reaction evidence="16 17">
        <text>epoxyqueuosine(34) in tRNA + AH2 = queuosine(34) in tRNA + A + H2O</text>
        <dbReference type="Rhea" id="RHEA:32159"/>
        <dbReference type="Rhea" id="RHEA-COMP:18571"/>
        <dbReference type="Rhea" id="RHEA-COMP:18582"/>
        <dbReference type="ChEBI" id="CHEBI:13193"/>
        <dbReference type="ChEBI" id="CHEBI:15377"/>
        <dbReference type="ChEBI" id="CHEBI:17499"/>
        <dbReference type="ChEBI" id="CHEBI:194431"/>
        <dbReference type="ChEBI" id="CHEBI:194443"/>
        <dbReference type="EC" id="1.17.99.6"/>
    </reaction>
</comment>
<organism evidence="18 19">
    <name type="scientific">Catenibacillus scindens</name>
    <dbReference type="NCBI Taxonomy" id="673271"/>
    <lineage>
        <taxon>Bacteria</taxon>
        <taxon>Bacillati</taxon>
        <taxon>Bacillota</taxon>
        <taxon>Clostridia</taxon>
        <taxon>Lachnospirales</taxon>
        <taxon>Lachnospiraceae</taxon>
        <taxon>Catenibacillus</taxon>
    </lineage>
</organism>
<feature type="disulfide bond" description="Redox-active" evidence="17">
    <location>
        <begin position="195"/>
        <end position="197"/>
    </location>
</feature>
<keyword evidence="14 17" id="KW-0676">Redox-active center</keyword>
<comment type="caution">
    <text evidence="18">The sequence shown here is derived from an EMBL/GenBank/DDBJ whole genome shotgun (WGS) entry which is preliminary data.</text>
</comment>
<evidence type="ECO:0000256" key="3">
    <source>
        <dbReference type="ARBA" id="ARBA00008207"/>
    </source>
</evidence>
<keyword evidence="13 17" id="KW-1015">Disulfide bond</keyword>
<evidence type="ECO:0000256" key="8">
    <source>
        <dbReference type="ARBA" id="ARBA00022723"/>
    </source>
</evidence>
<keyword evidence="11 17" id="KW-0408">Iron</keyword>
<dbReference type="GO" id="GO:0052693">
    <property type="term" value="F:epoxyqueuosine reductase activity"/>
    <property type="evidence" value="ECO:0007669"/>
    <property type="project" value="UniProtKB-UniRule"/>
</dbReference>
<dbReference type="PANTHER" id="PTHR36701">
    <property type="entry name" value="EPOXYQUEUOSINE REDUCTASE QUEH"/>
    <property type="match status" value="1"/>
</dbReference>
<evidence type="ECO:0000256" key="12">
    <source>
        <dbReference type="ARBA" id="ARBA00023014"/>
    </source>
</evidence>
<dbReference type="GO" id="GO:0051539">
    <property type="term" value="F:4 iron, 4 sulfur cluster binding"/>
    <property type="evidence" value="ECO:0007669"/>
    <property type="project" value="UniProtKB-UniRule"/>
</dbReference>
<evidence type="ECO:0000256" key="1">
    <source>
        <dbReference type="ARBA" id="ARBA00002268"/>
    </source>
</evidence>
<dbReference type="PANTHER" id="PTHR36701:SF1">
    <property type="entry name" value="EPOXYQUEUOSINE REDUCTASE QUEH"/>
    <property type="match status" value="1"/>
</dbReference>
<reference evidence="18 19" key="1">
    <citation type="submission" date="2020-08" db="EMBL/GenBank/DDBJ databases">
        <title>Genomic Encyclopedia of Type Strains, Phase IV (KMG-IV): sequencing the most valuable type-strain genomes for metagenomic binning, comparative biology and taxonomic classification.</title>
        <authorList>
            <person name="Goeker M."/>
        </authorList>
    </citation>
    <scope>NUCLEOTIDE SEQUENCE [LARGE SCALE GENOMIC DNA]</scope>
    <source>
        <strain evidence="18 19">DSM 106146</strain>
    </source>
</reference>
<feature type="binding site" evidence="17">
    <location>
        <position position="32"/>
    </location>
    <ligand>
        <name>[4Fe-4S] cluster</name>
        <dbReference type="ChEBI" id="CHEBI:49883"/>
    </ligand>
</feature>
<evidence type="ECO:0000256" key="15">
    <source>
        <dbReference type="ARBA" id="ARBA00031446"/>
    </source>
</evidence>
<keyword evidence="6 17" id="KW-0004">4Fe-4S</keyword>
<evidence type="ECO:0000256" key="2">
    <source>
        <dbReference type="ARBA" id="ARBA00004691"/>
    </source>
</evidence>
<keyword evidence="12 17" id="KW-0411">Iron-sulfur</keyword>
<evidence type="ECO:0000313" key="18">
    <source>
        <dbReference type="EMBL" id="MBB5265963.1"/>
    </source>
</evidence>
<dbReference type="UniPathway" id="UPA00392"/>
<name>A0A7W8HCQ6_9FIRM</name>
<evidence type="ECO:0000256" key="11">
    <source>
        <dbReference type="ARBA" id="ARBA00023004"/>
    </source>
</evidence>
<evidence type="ECO:0000256" key="6">
    <source>
        <dbReference type="ARBA" id="ARBA00022485"/>
    </source>
</evidence>
<keyword evidence="19" id="KW-1185">Reference proteome</keyword>